<feature type="domain" description="Antitoxin Xre/MbcA/ParS-like toxin-binding" evidence="1">
    <location>
        <begin position="35"/>
        <end position="84"/>
    </location>
</feature>
<gene>
    <name evidence="2" type="ORF">C5O18_10160</name>
</gene>
<reference evidence="3" key="1">
    <citation type="submission" date="2018-02" db="EMBL/GenBank/DDBJ databases">
        <title>Genome sequencing of Solimonas sp. HR-BB.</title>
        <authorList>
            <person name="Lee Y."/>
            <person name="Jeon C.O."/>
        </authorList>
    </citation>
    <scope>NUCLEOTIDE SEQUENCE [LARGE SCALE GENOMIC DNA]</scope>
    <source>
        <strain evidence="3">HR-E</strain>
    </source>
</reference>
<dbReference type="EMBL" id="PTQZ01000379">
    <property type="protein sequence ID" value="PQA26806.1"/>
    <property type="molecule type" value="Genomic_DNA"/>
</dbReference>
<dbReference type="Pfam" id="PF09722">
    <property type="entry name" value="Xre_MbcA_ParS_C"/>
    <property type="match status" value="1"/>
</dbReference>
<accession>A0A2P6AQ28</accession>
<evidence type="ECO:0000259" key="1">
    <source>
        <dbReference type="Pfam" id="PF09722"/>
    </source>
</evidence>
<keyword evidence="3" id="KW-1185">Reference proteome</keyword>
<dbReference type="InterPro" id="IPR024467">
    <property type="entry name" value="Xre/MbcA/ParS-like_toxin-bd"/>
</dbReference>
<organism evidence="2 3">
    <name type="scientific">Amnimonas aquatica</name>
    <dbReference type="NCBI Taxonomy" id="2094561"/>
    <lineage>
        <taxon>Bacteria</taxon>
        <taxon>Pseudomonadati</taxon>
        <taxon>Pseudomonadota</taxon>
        <taxon>Gammaproteobacteria</taxon>
        <taxon>Moraxellales</taxon>
        <taxon>Moraxellaceae</taxon>
        <taxon>Amnimonas</taxon>
    </lineage>
</organism>
<protein>
    <recommendedName>
        <fullName evidence="1">Antitoxin Xre/MbcA/ParS-like toxin-binding domain-containing protein</fullName>
    </recommendedName>
</protein>
<evidence type="ECO:0000313" key="3">
    <source>
        <dbReference type="Proteomes" id="UP000243900"/>
    </source>
</evidence>
<dbReference type="Proteomes" id="UP000243900">
    <property type="component" value="Unassembled WGS sequence"/>
</dbReference>
<evidence type="ECO:0000313" key="2">
    <source>
        <dbReference type="EMBL" id="PQA26806.1"/>
    </source>
</evidence>
<name>A0A2P6AQ28_9GAMM</name>
<dbReference type="OrthoDB" id="8595277at2"/>
<comment type="caution">
    <text evidence="2">The sequence shown here is derived from an EMBL/GenBank/DDBJ whole genome shotgun (WGS) entry which is preliminary data.</text>
</comment>
<sequence length="87" mass="9418">MRFSGLIVCRCAWSGLWLSCREPVLSLCRSAKPWAVEVFGSLEHAQAWLQAPLPVLGNRCPLDVVAEPGGSAELLATLGRIEHGVFS</sequence>
<dbReference type="AlphaFoldDB" id="A0A2P6AQ28"/>
<proteinExistence type="predicted"/>